<evidence type="ECO:0000313" key="12">
    <source>
        <dbReference type="EMBL" id="AFV32098.1"/>
    </source>
</evidence>
<feature type="transmembrane region" description="Helical" evidence="11">
    <location>
        <begin position="77"/>
        <end position="96"/>
    </location>
</feature>
<dbReference type="InterPro" id="IPR035908">
    <property type="entry name" value="F0_ATP_A_sf"/>
</dbReference>
<evidence type="ECO:0000256" key="8">
    <source>
        <dbReference type="ARBA" id="ARBA00023065"/>
    </source>
</evidence>
<dbReference type="GO" id="GO:0045259">
    <property type="term" value="C:proton-transporting ATP synthase complex"/>
    <property type="evidence" value="ECO:0007669"/>
    <property type="project" value="UniProtKB-KW"/>
</dbReference>
<dbReference type="InterPro" id="IPR000568">
    <property type="entry name" value="ATP_synth_F0_asu"/>
</dbReference>
<proteinExistence type="inferred from homology"/>
<keyword evidence="12" id="KW-0496">Mitochondrion</keyword>
<dbReference type="Gene3D" id="1.20.120.220">
    <property type="entry name" value="ATP synthase, F0 complex, subunit A"/>
    <property type="match status" value="1"/>
</dbReference>
<keyword evidence="5 11" id="KW-0812">Transmembrane</keyword>
<reference evidence="12" key="1">
    <citation type="journal article" date="2012" name="Parasit. Vectors">
        <title>Assessment of the genetic relationship between Dictyocaulus species from Bos taurus and Cervus elaphus using complete mitochondrial genomic datasets.</title>
        <authorList>
            <person name="Gasser R.B."/>
            <person name="Jabbar A."/>
            <person name="Mohandas N."/>
            <person name="Hoglund J."/>
            <person name="Hall R.S."/>
            <person name="Littlewood D.T."/>
            <person name="Jex A.R."/>
        </authorList>
    </citation>
    <scope>NUCLEOTIDE SEQUENCE</scope>
</reference>
<dbReference type="RefSeq" id="YP_007183179.1">
    <property type="nucleotide sequence ID" value="NC_019809.1"/>
</dbReference>
<name>K7QM24_DICEC</name>
<keyword evidence="9 11" id="KW-0472">Membrane</keyword>
<keyword evidence="3" id="KW-0813">Transport</keyword>
<comment type="subcellular location">
    <subcellularLocation>
        <location evidence="1">Membrane</location>
        <topology evidence="1">Multi-pass membrane protein</topology>
    </subcellularLocation>
</comment>
<evidence type="ECO:0000256" key="10">
    <source>
        <dbReference type="ARBA" id="ARBA00023310"/>
    </source>
</evidence>
<dbReference type="EMBL" id="JX519459">
    <property type="protein sequence ID" value="AFV32098.1"/>
    <property type="molecule type" value="Genomic_DNA"/>
</dbReference>
<sequence length="194" mass="23712">MFFWFVFYFFFMVFLVLLVSDFFVLLVGYVRNLMVNVYSYNLFCFSSYVYSFFIFFFFLMMCFFGFLVILFVCGDDWVYFFIFFSFLIKYFVFFFSSEKFSIYLSKTGDYFFKSFVMSLIELVSEFSRPLALTVRLTVNVSVGHLIIDLFYYLLENFLGGMFFWIFVFSIFMECFVFVIQSYIFSRLIYLYLNE</sequence>
<dbReference type="InterPro" id="IPR023011">
    <property type="entry name" value="ATP_synth_F0_asu_AS"/>
</dbReference>
<gene>
    <name evidence="12" type="primary">ATP6</name>
</gene>
<evidence type="ECO:0000256" key="5">
    <source>
        <dbReference type="ARBA" id="ARBA00022692"/>
    </source>
</evidence>
<evidence type="ECO:0000256" key="9">
    <source>
        <dbReference type="ARBA" id="ARBA00023136"/>
    </source>
</evidence>
<organism evidence="12">
    <name type="scientific">Dictyocaulus eckerti</name>
    <name type="common">Red deer lungworm</name>
    <dbReference type="NCBI Taxonomy" id="44604"/>
    <lineage>
        <taxon>Eukaryota</taxon>
        <taxon>Metazoa</taxon>
        <taxon>Ecdysozoa</taxon>
        <taxon>Nematoda</taxon>
        <taxon>Chromadorea</taxon>
        <taxon>Rhabditida</taxon>
        <taxon>Rhabditina</taxon>
        <taxon>Rhabditomorpha</taxon>
        <taxon>Strongyloidea</taxon>
        <taxon>Metastrongylidae</taxon>
        <taxon>Dictyocaulus</taxon>
    </lineage>
</organism>
<dbReference type="PROSITE" id="PS00449">
    <property type="entry name" value="ATPASE_A"/>
    <property type="match status" value="1"/>
</dbReference>
<dbReference type="CTD" id="4508"/>
<feature type="transmembrane region" description="Helical" evidence="11">
    <location>
        <begin position="42"/>
        <end position="71"/>
    </location>
</feature>
<dbReference type="GO" id="GO:0015078">
    <property type="term" value="F:proton transmembrane transporter activity"/>
    <property type="evidence" value="ECO:0007669"/>
    <property type="project" value="InterPro"/>
</dbReference>
<keyword evidence="10" id="KW-0066">ATP synthesis</keyword>
<evidence type="ECO:0000256" key="3">
    <source>
        <dbReference type="ARBA" id="ARBA00022448"/>
    </source>
</evidence>
<feature type="transmembrane region" description="Helical" evidence="11">
    <location>
        <begin position="160"/>
        <end position="184"/>
    </location>
</feature>
<accession>K7QM24</accession>
<comment type="similarity">
    <text evidence="2">Belongs to the ATPase A chain family.</text>
</comment>
<evidence type="ECO:0000256" key="1">
    <source>
        <dbReference type="ARBA" id="ARBA00004141"/>
    </source>
</evidence>
<keyword evidence="8" id="KW-0406">Ion transport</keyword>
<feature type="transmembrane region" description="Helical" evidence="11">
    <location>
        <begin position="136"/>
        <end position="154"/>
    </location>
</feature>
<dbReference type="Pfam" id="PF00119">
    <property type="entry name" value="ATP-synt_A"/>
    <property type="match status" value="1"/>
</dbReference>
<evidence type="ECO:0000256" key="4">
    <source>
        <dbReference type="ARBA" id="ARBA00022547"/>
    </source>
</evidence>
<dbReference type="GO" id="GO:0015986">
    <property type="term" value="P:proton motive force-driven ATP synthesis"/>
    <property type="evidence" value="ECO:0007669"/>
    <property type="project" value="InterPro"/>
</dbReference>
<evidence type="ECO:0000256" key="6">
    <source>
        <dbReference type="ARBA" id="ARBA00022781"/>
    </source>
</evidence>
<dbReference type="SUPFAM" id="SSF81336">
    <property type="entry name" value="F1F0 ATP synthase subunit A"/>
    <property type="match status" value="1"/>
</dbReference>
<evidence type="ECO:0000256" key="2">
    <source>
        <dbReference type="ARBA" id="ARBA00006810"/>
    </source>
</evidence>
<evidence type="ECO:0000256" key="11">
    <source>
        <dbReference type="SAM" id="Phobius"/>
    </source>
</evidence>
<keyword evidence="6" id="KW-0375">Hydrogen ion transport</keyword>
<feature type="transmembrane region" description="Helical" evidence="11">
    <location>
        <begin position="6"/>
        <end position="30"/>
    </location>
</feature>
<keyword evidence="4" id="KW-0138">CF(0)</keyword>
<dbReference type="AlphaFoldDB" id="K7QM24"/>
<protein>
    <submittedName>
        <fullName evidence="12">ATP synthase F0 subunit 6</fullName>
    </submittedName>
</protein>
<dbReference type="GeneID" id="14217007"/>
<keyword evidence="7 11" id="KW-1133">Transmembrane helix</keyword>
<geneLocation type="mitochondrion" evidence="12"/>
<evidence type="ECO:0000256" key="7">
    <source>
        <dbReference type="ARBA" id="ARBA00022989"/>
    </source>
</evidence>